<dbReference type="InterPro" id="IPR001245">
    <property type="entry name" value="Ser-Thr/Tyr_kinase_cat_dom"/>
</dbReference>
<proteinExistence type="predicted"/>
<accession>A0A166DPG5</accession>
<dbReference type="SUPFAM" id="SSF56112">
    <property type="entry name" value="Protein kinase-like (PK-like)"/>
    <property type="match status" value="1"/>
</dbReference>
<dbReference type="PANTHER" id="PTHR24416:SF611">
    <property type="entry name" value="TYROSINE-PROTEIN KINASE TRANSMEMBRANE RECEPTOR ROR"/>
    <property type="match status" value="1"/>
</dbReference>
<evidence type="ECO:0000313" key="3">
    <source>
        <dbReference type="Proteomes" id="UP000076532"/>
    </source>
</evidence>
<dbReference type="PROSITE" id="PS50011">
    <property type="entry name" value="PROTEIN_KINASE_DOM"/>
    <property type="match status" value="1"/>
</dbReference>
<dbReference type="GO" id="GO:0004714">
    <property type="term" value="F:transmembrane receptor protein tyrosine kinase activity"/>
    <property type="evidence" value="ECO:0007669"/>
    <property type="project" value="TreeGrafter"/>
</dbReference>
<dbReference type="GO" id="GO:0007169">
    <property type="term" value="P:cell surface receptor protein tyrosine kinase signaling pathway"/>
    <property type="evidence" value="ECO:0007669"/>
    <property type="project" value="TreeGrafter"/>
</dbReference>
<dbReference type="InterPro" id="IPR050122">
    <property type="entry name" value="RTK"/>
</dbReference>
<dbReference type="GO" id="GO:0043235">
    <property type="term" value="C:receptor complex"/>
    <property type="evidence" value="ECO:0007669"/>
    <property type="project" value="TreeGrafter"/>
</dbReference>
<keyword evidence="3" id="KW-1185">Reference proteome</keyword>
<dbReference type="InterPro" id="IPR011009">
    <property type="entry name" value="Kinase-like_dom_sf"/>
</dbReference>
<dbReference type="Gene3D" id="1.10.510.10">
    <property type="entry name" value="Transferase(Phosphotransferase) domain 1"/>
    <property type="match status" value="1"/>
</dbReference>
<dbReference type="EMBL" id="KV417610">
    <property type="protein sequence ID" value="KZP14934.1"/>
    <property type="molecule type" value="Genomic_DNA"/>
</dbReference>
<dbReference type="Proteomes" id="UP000076532">
    <property type="component" value="Unassembled WGS sequence"/>
</dbReference>
<dbReference type="PANTHER" id="PTHR24416">
    <property type="entry name" value="TYROSINE-PROTEIN KINASE RECEPTOR"/>
    <property type="match status" value="1"/>
</dbReference>
<sequence>MLVGSVTREETTVPAIVTPLYDGNVADYVQKYPSVDKKELVRQIAIGLEYVHSLGETHGNLCVENVIITGTGEARITDIGVDSFWQARAGDGRFRVPSKWMYKASEELEFGIRSTQTDVHSFASTIYLMYTGQPMFPLKSASKWALHLRQLVERGHKDIFGAHKPSSMGDGLWMIVNDCWVRDPLGRPSMAEVVERLQNL</sequence>
<feature type="domain" description="Protein kinase" evidence="1">
    <location>
        <begin position="1"/>
        <end position="200"/>
    </location>
</feature>
<dbReference type="Pfam" id="PF07714">
    <property type="entry name" value="PK_Tyr_Ser-Thr"/>
    <property type="match status" value="1"/>
</dbReference>
<name>A0A166DPG5_9AGAM</name>
<dbReference type="GO" id="GO:0005524">
    <property type="term" value="F:ATP binding"/>
    <property type="evidence" value="ECO:0007669"/>
    <property type="project" value="InterPro"/>
</dbReference>
<evidence type="ECO:0000313" key="2">
    <source>
        <dbReference type="EMBL" id="KZP14934.1"/>
    </source>
</evidence>
<reference evidence="2 3" key="1">
    <citation type="journal article" date="2016" name="Mol. Biol. Evol.">
        <title>Comparative Genomics of Early-Diverging Mushroom-Forming Fungi Provides Insights into the Origins of Lignocellulose Decay Capabilities.</title>
        <authorList>
            <person name="Nagy L.G."/>
            <person name="Riley R."/>
            <person name="Tritt A."/>
            <person name="Adam C."/>
            <person name="Daum C."/>
            <person name="Floudas D."/>
            <person name="Sun H."/>
            <person name="Yadav J.S."/>
            <person name="Pangilinan J."/>
            <person name="Larsson K.H."/>
            <person name="Matsuura K."/>
            <person name="Barry K."/>
            <person name="Labutti K."/>
            <person name="Kuo R."/>
            <person name="Ohm R.A."/>
            <person name="Bhattacharya S.S."/>
            <person name="Shirouzu T."/>
            <person name="Yoshinaga Y."/>
            <person name="Martin F.M."/>
            <person name="Grigoriev I.V."/>
            <person name="Hibbett D.S."/>
        </authorList>
    </citation>
    <scope>NUCLEOTIDE SEQUENCE [LARGE SCALE GENOMIC DNA]</scope>
    <source>
        <strain evidence="2 3">CBS 109695</strain>
    </source>
</reference>
<organism evidence="2 3">
    <name type="scientific">Athelia psychrophila</name>
    <dbReference type="NCBI Taxonomy" id="1759441"/>
    <lineage>
        <taxon>Eukaryota</taxon>
        <taxon>Fungi</taxon>
        <taxon>Dikarya</taxon>
        <taxon>Basidiomycota</taxon>
        <taxon>Agaricomycotina</taxon>
        <taxon>Agaricomycetes</taxon>
        <taxon>Agaricomycetidae</taxon>
        <taxon>Atheliales</taxon>
        <taxon>Atheliaceae</taxon>
        <taxon>Athelia</taxon>
    </lineage>
</organism>
<gene>
    <name evidence="2" type="ORF">FIBSPDRAFT_896157</name>
</gene>
<dbReference type="OrthoDB" id="5966500at2759"/>
<evidence type="ECO:0000259" key="1">
    <source>
        <dbReference type="PROSITE" id="PS50011"/>
    </source>
</evidence>
<dbReference type="GO" id="GO:0005886">
    <property type="term" value="C:plasma membrane"/>
    <property type="evidence" value="ECO:0007669"/>
    <property type="project" value="TreeGrafter"/>
</dbReference>
<dbReference type="InterPro" id="IPR000719">
    <property type="entry name" value="Prot_kinase_dom"/>
</dbReference>
<protein>
    <submittedName>
        <fullName evidence="2">Kinase-like protein</fullName>
    </submittedName>
</protein>
<dbReference type="STRING" id="436010.A0A166DPG5"/>
<dbReference type="AlphaFoldDB" id="A0A166DPG5"/>